<evidence type="ECO:0000313" key="2">
    <source>
        <dbReference type="EMBL" id="WOT05857.1"/>
    </source>
</evidence>
<evidence type="ECO:0000259" key="1">
    <source>
        <dbReference type="Pfam" id="PF24390"/>
    </source>
</evidence>
<gene>
    <name evidence="2" type="ORF">RGE70_03230</name>
</gene>
<dbReference type="Proteomes" id="UP001529491">
    <property type="component" value="Chromosome"/>
</dbReference>
<dbReference type="RefSeq" id="WP_310470119.1">
    <property type="nucleotide sequence ID" value="NZ_CP136522.1"/>
</dbReference>
<reference evidence="2 3" key="1">
    <citation type="submission" date="2023-10" db="EMBL/GenBank/DDBJ databases">
        <title>Complete genome sequence of Shewanella sp. DAU334.</title>
        <authorList>
            <person name="Lee Y.-S."/>
            <person name="Jeong H.-R."/>
            <person name="Hwang E.-J."/>
            <person name="Choi Y.-L."/>
            <person name="Kim G.-D."/>
        </authorList>
    </citation>
    <scope>NUCLEOTIDE SEQUENCE [LARGE SCALE GENOMIC DNA]</scope>
    <source>
        <strain evidence="2 3">DAU334</strain>
    </source>
</reference>
<evidence type="ECO:0000313" key="3">
    <source>
        <dbReference type="Proteomes" id="UP001529491"/>
    </source>
</evidence>
<sequence length="305" mass="35226">MKIKIPDNHESIYEDAVDVTKKLIRFNYWDRLDISDLDAWLDNFETNEDKYFASGILLSIIYRSSKSITTFGANIIQIKLPNILEKHNLYSIQCIESWEKDLKAGNKKQLPIRFSAIEGIDGKPGKSGSAIYRDICNKHFHSRLGVLYNEVSEKLEKDKDFKVLVLFDDILGTGTQFRAYIDKFNLDSLGIKIIYFPFAAYQESIDSIHSDYENIIICPVEVLTSSESLFSENNLAFFNKFHSENTSEELKKYYLNICERKNIKAKDIFGFGELALTYFFSNSVPNNNIAALWYDSDTWTQLVGR</sequence>
<keyword evidence="3" id="KW-1185">Reference proteome</keyword>
<protein>
    <recommendedName>
        <fullName evidence="1">PRTase-CE domain-containing protein</fullName>
    </recommendedName>
</protein>
<name>A0ABZ0JZV6_9GAMM</name>
<dbReference type="EMBL" id="CP136522">
    <property type="protein sequence ID" value="WOT05857.1"/>
    <property type="molecule type" value="Genomic_DNA"/>
</dbReference>
<dbReference type="Pfam" id="PF24390">
    <property type="entry name" value="PRTase-CE"/>
    <property type="match status" value="1"/>
</dbReference>
<organism evidence="2 3">
    <name type="scientific">Shewanella youngdeokensis</name>
    <dbReference type="NCBI Taxonomy" id="2999068"/>
    <lineage>
        <taxon>Bacteria</taxon>
        <taxon>Pseudomonadati</taxon>
        <taxon>Pseudomonadota</taxon>
        <taxon>Gammaproteobacteria</taxon>
        <taxon>Alteromonadales</taxon>
        <taxon>Shewanellaceae</taxon>
        <taxon>Shewanella</taxon>
    </lineage>
</organism>
<proteinExistence type="predicted"/>
<feature type="domain" description="PRTase-CE" evidence="1">
    <location>
        <begin position="37"/>
        <end position="305"/>
    </location>
</feature>
<dbReference type="InterPro" id="IPR056920">
    <property type="entry name" value="PRTase-CE"/>
</dbReference>
<accession>A0ABZ0JZV6</accession>